<gene>
    <name evidence="1" type="ORF">KEC16_01630</name>
</gene>
<dbReference type="RefSeq" id="WP_211545905.1">
    <property type="nucleotide sequence ID" value="NZ_JAGTUF010000001.1"/>
</dbReference>
<reference evidence="1 2" key="1">
    <citation type="submission" date="2021-04" db="EMBL/GenBank/DDBJ databases">
        <title>Magnetospirillum sulfuroxidans sp. nov., a facultative chemolithoautotrophic sulfur-oxidizing alphaproteobacterium isolated from freshwater sediment and proposals for Paramagetospirillum gen. nov., and Magnetospirillaceae fam. nov.</title>
        <authorList>
            <person name="Koziaeva V."/>
            <person name="Geelhoed J.S."/>
            <person name="Sorokin D.Y."/>
            <person name="Grouzdev D.S."/>
        </authorList>
    </citation>
    <scope>NUCLEOTIDE SEQUENCE [LARGE SCALE GENOMIC DNA]</scope>
    <source>
        <strain evidence="1 2">J10</strain>
    </source>
</reference>
<keyword evidence="2" id="KW-1185">Reference proteome</keyword>
<organism evidence="1 2">
    <name type="scientific">Magnetospirillum sulfuroxidans</name>
    <dbReference type="NCBI Taxonomy" id="611300"/>
    <lineage>
        <taxon>Bacteria</taxon>
        <taxon>Pseudomonadati</taxon>
        <taxon>Pseudomonadota</taxon>
        <taxon>Alphaproteobacteria</taxon>
        <taxon>Rhodospirillales</taxon>
        <taxon>Rhodospirillaceae</taxon>
        <taxon>Magnetospirillum</taxon>
    </lineage>
</organism>
<evidence type="ECO:0000313" key="1">
    <source>
        <dbReference type="EMBL" id="MBR9970411.1"/>
    </source>
</evidence>
<name>A0ABS5I828_9PROT</name>
<dbReference type="Proteomes" id="UP000680714">
    <property type="component" value="Unassembled WGS sequence"/>
</dbReference>
<evidence type="ECO:0000313" key="2">
    <source>
        <dbReference type="Proteomes" id="UP000680714"/>
    </source>
</evidence>
<comment type="caution">
    <text evidence="1">The sequence shown here is derived from an EMBL/GenBank/DDBJ whole genome shotgun (WGS) entry which is preliminary data.</text>
</comment>
<accession>A0ABS5I828</accession>
<dbReference type="EMBL" id="JAGTUF010000001">
    <property type="protein sequence ID" value="MBR9970411.1"/>
    <property type="molecule type" value="Genomic_DNA"/>
</dbReference>
<protein>
    <submittedName>
        <fullName evidence="1">Uncharacterized protein</fullName>
    </submittedName>
</protein>
<sequence>MTYPLFDCGFTLWISDVDTRLMDRFGLSAKTLGVDHSLLRDGYYRGVSAASLYDQVRASLEQGHKAA</sequence>
<proteinExistence type="predicted"/>